<reference evidence="9 10" key="1">
    <citation type="journal article" date="2018" name="Mol. Biol. Evol.">
        <title>Analysis of the draft genome of the red seaweed Gracilariopsis chorda provides insights into genome size evolution in Rhodophyta.</title>
        <authorList>
            <person name="Lee J."/>
            <person name="Yang E.C."/>
            <person name="Graf L."/>
            <person name="Yang J.H."/>
            <person name="Qiu H."/>
            <person name="Zel Zion U."/>
            <person name="Chan C.X."/>
            <person name="Stephens T.G."/>
            <person name="Weber A.P.M."/>
            <person name="Boo G.H."/>
            <person name="Boo S.M."/>
            <person name="Kim K.M."/>
            <person name="Shin Y."/>
            <person name="Jung M."/>
            <person name="Lee S.J."/>
            <person name="Yim H.S."/>
            <person name="Lee J.H."/>
            <person name="Bhattacharya D."/>
            <person name="Yoon H.S."/>
        </authorList>
    </citation>
    <scope>NUCLEOTIDE SEQUENCE [LARGE SCALE GENOMIC DNA]</scope>
    <source>
        <strain evidence="9 10">SKKU-2015</strain>
        <tissue evidence="9">Whole body</tissue>
    </source>
</reference>
<evidence type="ECO:0000259" key="7">
    <source>
        <dbReference type="PROSITE" id="PS51831"/>
    </source>
</evidence>
<dbReference type="InterPro" id="IPR002912">
    <property type="entry name" value="ACT_dom"/>
</dbReference>
<proteinExistence type="inferred from homology"/>
<sequence>MPNPSSHHLAAPQKRLPKRQAARRARTHFASLSSSNEEPPETVAPPAHPAASPAPPASWQHQAPTPSARRPPQHRPVRLPAPLPGGSVRLNLHGIEPLPSVASLMRYMSDLRPKLDYLEPSARERVLCALEVATVAHSGQKRKSGEPFIIHPVAVAAILADMRMDRDCIIAGLLHDTVEDTPVTLEELESLFGHDVRKIVEGETKLTKLAKKVRCDKAMADAAFADSQTYNPPSTSSLAPTRPESDTSNSPPIPSWQHERQKREEEQQKQADNLRAMFMAMTEDVRVIIVKLADRLHNMRTLAHMSVAKQRKISKETLEFFAPLAHRLGMRRIKSELEELSFMYLYPEQYQHLKYEVETMLSRSNFHKSLKNAEVTVKDVLEQDRILYNMIRSVNVIGSTKELYSIYRRMQAGENLSSMLDIGTMRVVVDLDPGVDSNQACYHVLGRIHNLWQPIPKRLKDYIAFPKPNGYRSLHTTVLLGQKFGFLSMEIQIRTAEMHRIAEEGIAAELFTSERSAKGFNLNQNVDDESESEAGADPEWRRRTKGWLISIREYIQEFSSSRDLIDAVRKDLLGNRVFVFTPKGRIIDLPKDSTPVDVAYQIHSDVGDRMIGAKVNGKAVEFDYKLQNADVVRIISSPSAPGPSSEWIGYAKSRTARQKIRQFLRAKDRGTMLDSGRRRLEDEARRLFEPLPSESGLSEVMPRLAAVVSACCGIRDVTTVDDLYIAIAKGSEGSQGCLLERTVLSVLRDRRHCTFTRSALSLTEERNNLQDSENGARECDRTEEPLVEFVLSPCCHPIRGDEVKGVRLNSACNEAVVVHRVGCRHVADGSGDGSRRDVVKLRWAVKLREMDDDAVLSALGAERQHTQTVSQPVRMIAVARDCNGLLSYVSGVLSSMGTSIRRSATFTNPHSLVATLAFELLVRDSYHLRRIIERIEECDEVECTRRLAPNESTDYFPESVPGYRPSTSIAQEKAEEHDSTSLRLLRTGHSVPARELEIEEDGAIEGSTNC</sequence>
<feature type="region of interest" description="Disordered" evidence="6">
    <location>
        <begin position="1"/>
        <end position="85"/>
    </location>
</feature>
<dbReference type="Gene3D" id="1.10.3210.10">
    <property type="entry name" value="Hypothetical protein af1432"/>
    <property type="match status" value="1"/>
</dbReference>
<dbReference type="GO" id="GO:0016301">
    <property type="term" value="F:kinase activity"/>
    <property type="evidence" value="ECO:0007669"/>
    <property type="project" value="UniProtKB-KW"/>
</dbReference>
<dbReference type="InterPro" id="IPR012676">
    <property type="entry name" value="TGS-like"/>
</dbReference>
<dbReference type="EC" id="2.7.6.5" evidence="2"/>
<dbReference type="InterPro" id="IPR007685">
    <property type="entry name" value="RelA_SpoT"/>
</dbReference>
<dbReference type="OrthoDB" id="430679at2759"/>
<dbReference type="CDD" id="cd05399">
    <property type="entry name" value="NT_Rel-Spo_like"/>
    <property type="match status" value="1"/>
</dbReference>
<evidence type="ECO:0000256" key="1">
    <source>
        <dbReference type="ARBA" id="ARBA00007476"/>
    </source>
</evidence>
<dbReference type="InterPro" id="IPR006674">
    <property type="entry name" value="HD_domain"/>
</dbReference>
<dbReference type="InterPro" id="IPR012675">
    <property type="entry name" value="Beta-grasp_dom_sf"/>
</dbReference>
<dbReference type="PROSITE" id="PS51831">
    <property type="entry name" value="HD"/>
    <property type="match status" value="1"/>
</dbReference>
<dbReference type="SUPFAM" id="SSF81271">
    <property type="entry name" value="TGS-like"/>
    <property type="match status" value="1"/>
</dbReference>
<name>A0A2V3IMA6_9FLOR</name>
<evidence type="ECO:0000259" key="8">
    <source>
        <dbReference type="PROSITE" id="PS51880"/>
    </source>
</evidence>
<dbReference type="SMART" id="SM00954">
    <property type="entry name" value="RelA_SpoT"/>
    <property type="match status" value="1"/>
</dbReference>
<feature type="compositionally biased region" description="Polar residues" evidence="6">
    <location>
        <begin position="226"/>
        <end position="239"/>
    </location>
</feature>
<gene>
    <name evidence="9" type="ORF">BWQ96_08028</name>
</gene>
<feature type="compositionally biased region" description="Basic and acidic residues" evidence="6">
    <location>
        <begin position="257"/>
        <end position="269"/>
    </location>
</feature>
<dbReference type="Pfam" id="PF02824">
    <property type="entry name" value="TGS"/>
    <property type="match status" value="1"/>
</dbReference>
<feature type="compositionally biased region" description="Basic residues" evidence="6">
    <location>
        <begin position="15"/>
        <end position="27"/>
    </location>
</feature>
<dbReference type="InterPro" id="IPR045865">
    <property type="entry name" value="ACT-like_dom_sf"/>
</dbReference>
<dbReference type="STRING" id="448386.A0A2V3IMA6"/>
<dbReference type="SMART" id="SM00471">
    <property type="entry name" value="HDc"/>
    <property type="match status" value="1"/>
</dbReference>
<dbReference type="InterPro" id="IPR033655">
    <property type="entry name" value="TGS_RelA/SpoT"/>
</dbReference>
<dbReference type="FunFam" id="3.10.20.30:FF:000002">
    <property type="entry name" value="GTP pyrophosphokinase (RelA/SpoT)"/>
    <property type="match status" value="1"/>
</dbReference>
<dbReference type="GO" id="GO:0015969">
    <property type="term" value="P:guanosine tetraphosphate metabolic process"/>
    <property type="evidence" value="ECO:0007669"/>
    <property type="project" value="InterPro"/>
</dbReference>
<evidence type="ECO:0000256" key="6">
    <source>
        <dbReference type="SAM" id="MobiDB-lite"/>
    </source>
</evidence>
<keyword evidence="10" id="KW-1185">Reference proteome</keyword>
<dbReference type="PROSITE" id="PS51880">
    <property type="entry name" value="TGS"/>
    <property type="match status" value="1"/>
</dbReference>
<dbReference type="SUPFAM" id="SSF81301">
    <property type="entry name" value="Nucleotidyltransferase"/>
    <property type="match status" value="1"/>
</dbReference>
<keyword evidence="9" id="KW-0808">Transferase</keyword>
<dbReference type="Gene3D" id="3.30.70.260">
    <property type="match status" value="1"/>
</dbReference>
<dbReference type="CDD" id="cd01668">
    <property type="entry name" value="TGS_RSH"/>
    <property type="match status" value="1"/>
</dbReference>
<dbReference type="PANTHER" id="PTHR43061">
    <property type="entry name" value="GTP DIPHOSPHOKINASE RSH1, CHLOROPLASTIC-RELATED"/>
    <property type="match status" value="1"/>
</dbReference>
<comment type="similarity">
    <text evidence="1">Belongs to the RelA/SpoT family.</text>
</comment>
<dbReference type="Pfam" id="PF13328">
    <property type="entry name" value="HD_4"/>
    <property type="match status" value="2"/>
</dbReference>
<protein>
    <recommendedName>
        <fullName evidence="3">Putative GTP diphosphokinase RSH1, chloroplastic</fullName>
        <ecNumber evidence="2">2.7.6.5</ecNumber>
    </recommendedName>
    <alternativeName>
        <fullName evidence="4">RelA/SpoT homolog 1</fullName>
    </alternativeName>
    <alternativeName>
        <fullName evidence="5">ppGpp synthetase RSH1</fullName>
    </alternativeName>
</protein>
<feature type="domain" description="TGS" evidence="8">
    <location>
        <begin position="575"/>
        <end position="636"/>
    </location>
</feature>
<organism evidence="9 10">
    <name type="scientific">Gracilariopsis chorda</name>
    <dbReference type="NCBI Taxonomy" id="448386"/>
    <lineage>
        <taxon>Eukaryota</taxon>
        <taxon>Rhodophyta</taxon>
        <taxon>Florideophyceae</taxon>
        <taxon>Rhodymeniophycidae</taxon>
        <taxon>Gracilariales</taxon>
        <taxon>Gracilariaceae</taxon>
        <taxon>Gracilariopsis</taxon>
    </lineage>
</organism>
<evidence type="ECO:0000313" key="10">
    <source>
        <dbReference type="Proteomes" id="UP000247409"/>
    </source>
</evidence>
<dbReference type="AlphaFoldDB" id="A0A2V3IMA6"/>
<evidence type="ECO:0000256" key="3">
    <source>
        <dbReference type="ARBA" id="ARBA00070102"/>
    </source>
</evidence>
<dbReference type="SUPFAM" id="SSF109604">
    <property type="entry name" value="HD-domain/PDEase-like"/>
    <property type="match status" value="2"/>
</dbReference>
<evidence type="ECO:0000256" key="4">
    <source>
        <dbReference type="ARBA" id="ARBA00075768"/>
    </source>
</evidence>
<feature type="compositionally biased region" description="Pro residues" evidence="6">
    <location>
        <begin position="42"/>
        <end position="56"/>
    </location>
</feature>
<dbReference type="SUPFAM" id="SSF55021">
    <property type="entry name" value="ACT-like"/>
    <property type="match status" value="1"/>
</dbReference>
<dbReference type="InterPro" id="IPR043519">
    <property type="entry name" value="NT_sf"/>
</dbReference>
<dbReference type="Pfam" id="PF13291">
    <property type="entry name" value="ACT_4"/>
    <property type="match status" value="1"/>
</dbReference>
<evidence type="ECO:0000313" key="9">
    <source>
        <dbReference type="EMBL" id="PXF42250.1"/>
    </source>
</evidence>
<dbReference type="PANTHER" id="PTHR43061:SF1">
    <property type="entry name" value="GTP DIPHOSPHOKINASE RSH1, CHLOROPLASTIC-RELATED"/>
    <property type="match status" value="1"/>
</dbReference>
<dbReference type="Gene3D" id="3.30.460.10">
    <property type="entry name" value="Beta Polymerase, domain 2"/>
    <property type="match status" value="1"/>
</dbReference>
<dbReference type="GO" id="GO:0008728">
    <property type="term" value="F:GTP diphosphokinase activity"/>
    <property type="evidence" value="ECO:0007669"/>
    <property type="project" value="UniProtKB-EC"/>
</dbReference>
<dbReference type="EMBL" id="NBIV01000170">
    <property type="protein sequence ID" value="PXF42250.1"/>
    <property type="molecule type" value="Genomic_DNA"/>
</dbReference>
<dbReference type="Gene3D" id="3.10.20.30">
    <property type="match status" value="1"/>
</dbReference>
<dbReference type="Pfam" id="PF04607">
    <property type="entry name" value="RelA_SpoT"/>
    <property type="match status" value="1"/>
</dbReference>
<feature type="domain" description="HD" evidence="7">
    <location>
        <begin position="148"/>
        <end position="299"/>
    </location>
</feature>
<keyword evidence="9" id="KW-0418">Kinase</keyword>
<comment type="caution">
    <text evidence="9">The sequence shown here is derived from an EMBL/GenBank/DDBJ whole genome shotgun (WGS) entry which is preliminary data.</text>
</comment>
<dbReference type="InterPro" id="IPR003607">
    <property type="entry name" value="HD/PDEase_dom"/>
</dbReference>
<dbReference type="InterPro" id="IPR004095">
    <property type="entry name" value="TGS"/>
</dbReference>
<evidence type="ECO:0000256" key="2">
    <source>
        <dbReference type="ARBA" id="ARBA00013251"/>
    </source>
</evidence>
<dbReference type="CDD" id="cd00077">
    <property type="entry name" value="HDc"/>
    <property type="match status" value="1"/>
</dbReference>
<feature type="region of interest" description="Disordered" evidence="6">
    <location>
        <begin position="226"/>
        <end position="270"/>
    </location>
</feature>
<accession>A0A2V3IMA6</accession>
<dbReference type="Proteomes" id="UP000247409">
    <property type="component" value="Unassembled WGS sequence"/>
</dbReference>
<evidence type="ECO:0000256" key="5">
    <source>
        <dbReference type="ARBA" id="ARBA00082153"/>
    </source>
</evidence>